<feature type="chain" id="PRO_5021872438" description="Chitin-binding type-2 domain-containing protein" evidence="6">
    <location>
        <begin position="23"/>
        <end position="229"/>
    </location>
</feature>
<dbReference type="PANTHER" id="PTHR23301:SF0">
    <property type="entry name" value="CHITIN-BINDING TYPE-2 DOMAIN-CONTAINING PROTEIN-RELATED"/>
    <property type="match status" value="1"/>
</dbReference>
<reference evidence="8 9" key="1">
    <citation type="journal article" date="2018" name="Nat. Ecol. Evol.">
        <title>Genomic signatures of mitonuclear coevolution across populations of Tigriopus californicus.</title>
        <authorList>
            <person name="Barreto F.S."/>
            <person name="Watson E.T."/>
            <person name="Lima T.G."/>
            <person name="Willett C.S."/>
            <person name="Edmands S."/>
            <person name="Li W."/>
            <person name="Burton R.S."/>
        </authorList>
    </citation>
    <scope>NUCLEOTIDE SEQUENCE [LARGE SCALE GENOMIC DNA]</scope>
    <source>
        <strain evidence="8 9">San Diego</strain>
    </source>
</reference>
<evidence type="ECO:0000256" key="4">
    <source>
        <dbReference type="ARBA" id="ARBA00023157"/>
    </source>
</evidence>
<feature type="domain" description="Chitin-binding type-2" evidence="7">
    <location>
        <begin position="24"/>
        <end position="85"/>
    </location>
</feature>
<dbReference type="GO" id="GO:0008061">
    <property type="term" value="F:chitin binding"/>
    <property type="evidence" value="ECO:0007669"/>
    <property type="project" value="UniProtKB-KW"/>
</dbReference>
<organism evidence="8 9">
    <name type="scientific">Tigriopus californicus</name>
    <name type="common">Marine copepod</name>
    <dbReference type="NCBI Taxonomy" id="6832"/>
    <lineage>
        <taxon>Eukaryota</taxon>
        <taxon>Metazoa</taxon>
        <taxon>Ecdysozoa</taxon>
        <taxon>Arthropoda</taxon>
        <taxon>Crustacea</taxon>
        <taxon>Multicrustacea</taxon>
        <taxon>Hexanauplia</taxon>
        <taxon>Copepoda</taxon>
        <taxon>Harpacticoida</taxon>
        <taxon>Harpacticidae</taxon>
        <taxon>Tigriopus</taxon>
    </lineage>
</organism>
<proteinExistence type="predicted"/>
<evidence type="ECO:0000256" key="1">
    <source>
        <dbReference type="ARBA" id="ARBA00022669"/>
    </source>
</evidence>
<feature type="domain" description="Chitin-binding type-2" evidence="7">
    <location>
        <begin position="124"/>
        <end position="182"/>
    </location>
</feature>
<evidence type="ECO:0000259" key="7">
    <source>
        <dbReference type="PROSITE" id="PS50940"/>
    </source>
</evidence>
<protein>
    <recommendedName>
        <fullName evidence="7">Chitin-binding type-2 domain-containing protein</fullName>
    </recommendedName>
</protein>
<feature type="signal peptide" evidence="6">
    <location>
        <begin position="1"/>
        <end position="22"/>
    </location>
</feature>
<dbReference type="Pfam" id="PF01607">
    <property type="entry name" value="CBM_14"/>
    <property type="match status" value="2"/>
</dbReference>
<dbReference type="AlphaFoldDB" id="A0A553PKT3"/>
<evidence type="ECO:0000313" key="8">
    <source>
        <dbReference type="EMBL" id="TRY78294.1"/>
    </source>
</evidence>
<evidence type="ECO:0000256" key="6">
    <source>
        <dbReference type="SAM" id="SignalP"/>
    </source>
</evidence>
<gene>
    <name evidence="8" type="ORF">TCAL_06895</name>
</gene>
<evidence type="ECO:0000256" key="5">
    <source>
        <dbReference type="ARBA" id="ARBA00023180"/>
    </source>
</evidence>
<keyword evidence="9" id="KW-1185">Reference proteome</keyword>
<dbReference type="PROSITE" id="PS50940">
    <property type="entry name" value="CHIT_BIND_II"/>
    <property type="match status" value="2"/>
</dbReference>
<evidence type="ECO:0000313" key="9">
    <source>
        <dbReference type="Proteomes" id="UP000318571"/>
    </source>
</evidence>
<evidence type="ECO:0000256" key="2">
    <source>
        <dbReference type="ARBA" id="ARBA00022729"/>
    </source>
</evidence>
<sequence length="229" mass="25510">MNHVILVVFPSLLCLFSHLVAGQQPQCTQAGFFRDPEDCTRFYRCVDLWGVGNYQVYTFSCPAGTVFDESVSVCNWPYLAAPCDQAPTGSVPDPAPVAPIAPMPPVAPIVPTRPDTVVVEPSFNYQCTAPGFFPHASDCQRFWLCKQDMTVLDSQLFRCPEGYLFHDMVRRCLKEDEVECDKTPNLGRISLEPEPIQLREENLAGFFSSFSFFRSLGAGPVAIPFAGRR</sequence>
<dbReference type="InterPro" id="IPR051940">
    <property type="entry name" value="Chitin_bind-dev_reg"/>
</dbReference>
<name>A0A553PKT3_TIGCA</name>
<dbReference type="Proteomes" id="UP000318571">
    <property type="component" value="Chromosome 11"/>
</dbReference>
<dbReference type="EMBL" id="VCGU01000003">
    <property type="protein sequence ID" value="TRY78294.1"/>
    <property type="molecule type" value="Genomic_DNA"/>
</dbReference>
<keyword evidence="1" id="KW-0147">Chitin-binding</keyword>
<dbReference type="InterPro" id="IPR036508">
    <property type="entry name" value="Chitin-bd_dom_sf"/>
</dbReference>
<keyword evidence="2 6" id="KW-0732">Signal</keyword>
<comment type="caution">
    <text evidence="8">The sequence shown here is derived from an EMBL/GenBank/DDBJ whole genome shotgun (WGS) entry which is preliminary data.</text>
</comment>
<dbReference type="SUPFAM" id="SSF57625">
    <property type="entry name" value="Invertebrate chitin-binding proteins"/>
    <property type="match status" value="2"/>
</dbReference>
<accession>A0A553PKT3</accession>
<dbReference type="Gene3D" id="2.170.140.10">
    <property type="entry name" value="Chitin binding domain"/>
    <property type="match status" value="2"/>
</dbReference>
<evidence type="ECO:0000256" key="3">
    <source>
        <dbReference type="ARBA" id="ARBA00022737"/>
    </source>
</evidence>
<dbReference type="OMA" id="ERNCNEF"/>
<keyword evidence="4" id="KW-1015">Disulfide bond</keyword>
<dbReference type="InterPro" id="IPR002557">
    <property type="entry name" value="Chitin-bd_dom"/>
</dbReference>
<keyword evidence="3" id="KW-0677">Repeat</keyword>
<dbReference type="SMART" id="SM00494">
    <property type="entry name" value="ChtBD2"/>
    <property type="match status" value="2"/>
</dbReference>
<dbReference type="GO" id="GO:0005576">
    <property type="term" value="C:extracellular region"/>
    <property type="evidence" value="ECO:0007669"/>
    <property type="project" value="InterPro"/>
</dbReference>
<dbReference type="PANTHER" id="PTHR23301">
    <property type="entry name" value="CHITIN BINDING PERITROPHIN-A"/>
    <property type="match status" value="1"/>
</dbReference>
<keyword evidence="5" id="KW-0325">Glycoprotein</keyword>
<dbReference type="STRING" id="6832.A0A553PKT3"/>